<accession>A0ACC1SLP5</accession>
<dbReference type="EMBL" id="JANRMS010000296">
    <property type="protein sequence ID" value="KAJ3542407.1"/>
    <property type="molecule type" value="Genomic_DNA"/>
</dbReference>
<sequence>MLVQQAWWLIHAALSELCNLRREGSLLLRPMEDQRLFGAKIEDPGLETLLDKVWGLDPTRENKYDFDSVVVALEAKLSVFDEQRHILRKFSHLYSLINVIKTHWNSPRCDLLLPARHLCDDPMAGFPFRASAVQDHQVNNSIDLAIEIWLMVRLQVERGNGRHAGEAIYEWNVGDPFDTGVMRCFDDPRPQTYDICLNDGHGNNPGRFTGTITKMDDPSQPSKDSIFSSLFTLADMERLGSFNIAFTNNLLHHLYLDKFRERSFRPTIFIFSHATVLSRLRDKDLRHHRELLQEALITLGLLIPFDDSHSQEWFKNIVEHSRESEGPFAVDQNAGSQPAPSRRVCDYHYWRPRLLLLEEEFKNSSPRTIKGWWRDRRDRKVHATLWAAFAAVLFAVLALVVAVLSAVYGAKSFEEARLANKDAIKAKAEAGNSSGPGSTEKGLLPTTPMFTILGCCCYPTSTSGTTVFPSDIPTRDSSTFQPPSVKSETATTTSELYIESLPRSPESSLYMVLEPDSSTAKGVLTQNGAGLPTIEGSTQAPTETRC</sequence>
<reference evidence="1" key="1">
    <citation type="submission" date="2022-08" db="EMBL/GenBank/DDBJ databases">
        <title>Genome Sequence of Fusarium decemcellulare.</title>
        <authorList>
            <person name="Buettner E."/>
        </authorList>
    </citation>
    <scope>NUCLEOTIDE SEQUENCE</scope>
    <source>
        <strain evidence="1">Babe19</strain>
    </source>
</reference>
<evidence type="ECO:0000313" key="2">
    <source>
        <dbReference type="Proteomes" id="UP001148629"/>
    </source>
</evidence>
<dbReference type="Proteomes" id="UP001148629">
    <property type="component" value="Unassembled WGS sequence"/>
</dbReference>
<comment type="caution">
    <text evidence="1">The sequence shown here is derived from an EMBL/GenBank/DDBJ whole genome shotgun (WGS) entry which is preliminary data.</text>
</comment>
<name>A0ACC1SLP5_9HYPO</name>
<protein>
    <submittedName>
        <fullName evidence="1">Uncharacterized protein</fullName>
    </submittedName>
</protein>
<proteinExistence type="predicted"/>
<gene>
    <name evidence="1" type="ORF">NM208_g4112</name>
</gene>
<keyword evidence="2" id="KW-1185">Reference proteome</keyword>
<organism evidence="1 2">
    <name type="scientific">Fusarium decemcellulare</name>
    <dbReference type="NCBI Taxonomy" id="57161"/>
    <lineage>
        <taxon>Eukaryota</taxon>
        <taxon>Fungi</taxon>
        <taxon>Dikarya</taxon>
        <taxon>Ascomycota</taxon>
        <taxon>Pezizomycotina</taxon>
        <taxon>Sordariomycetes</taxon>
        <taxon>Hypocreomycetidae</taxon>
        <taxon>Hypocreales</taxon>
        <taxon>Nectriaceae</taxon>
        <taxon>Fusarium</taxon>
        <taxon>Fusarium decemcellulare species complex</taxon>
    </lineage>
</organism>
<evidence type="ECO:0000313" key="1">
    <source>
        <dbReference type="EMBL" id="KAJ3542407.1"/>
    </source>
</evidence>